<dbReference type="InterPro" id="IPR008040">
    <property type="entry name" value="Hydant_A_N"/>
</dbReference>
<gene>
    <name evidence="2" type="ORF">ERJ68_06630</name>
</gene>
<proteinExistence type="predicted"/>
<evidence type="ECO:0000313" key="2">
    <source>
        <dbReference type="EMBL" id="TGH20621.1"/>
    </source>
</evidence>
<comment type="caution">
    <text evidence="2">The sequence shown here is derived from an EMBL/GenBank/DDBJ whole genome shotgun (WGS) entry which is preliminary data.</text>
</comment>
<name>A0A524RSR5_9CHRO</name>
<sequence>MATDGAADRARRSGGTVRLSAGCHSVVILVPSRMEPSPQAGGWQFWIDRGGTFTDVVARTPDGTLCSSKLLSDGGRHYDDAAIEGIRRQLHVATGAPLPLDRIAAVRITLCWSAKGPGWAC</sequence>
<organism evidence="2 3">
    <name type="scientific">Aphanocapsa feldmannii 277cI</name>
    <dbReference type="NCBI Taxonomy" id="2507554"/>
    <lineage>
        <taxon>Bacteria</taxon>
        <taxon>Bacillati</taxon>
        <taxon>Cyanobacteriota</taxon>
        <taxon>Cyanophyceae</taxon>
        <taxon>Oscillatoriophycideae</taxon>
        <taxon>Chroococcales</taxon>
        <taxon>Microcystaceae</taxon>
        <taxon>Aphanocapsa</taxon>
    </lineage>
</organism>
<feature type="domain" description="Hydantoinase/oxoprolinase N-terminal" evidence="1">
    <location>
        <begin position="45"/>
        <end position="108"/>
    </location>
</feature>
<protein>
    <recommendedName>
        <fullName evidence="1">Hydantoinase/oxoprolinase N-terminal domain-containing protein</fullName>
    </recommendedName>
</protein>
<dbReference type="EMBL" id="SRMN01000101">
    <property type="protein sequence ID" value="TGH20621.1"/>
    <property type="molecule type" value="Genomic_DNA"/>
</dbReference>
<evidence type="ECO:0000259" key="1">
    <source>
        <dbReference type="Pfam" id="PF05378"/>
    </source>
</evidence>
<reference evidence="2 3" key="1">
    <citation type="journal article" date="2019" name="mSystems">
        <title>Life at home and on the roam: Genomic adaptions reflect the dual lifestyle of an intracellular, facultative symbiont.</title>
        <authorList>
            <person name="Burgsdorf I."/>
        </authorList>
    </citation>
    <scope>NUCLEOTIDE SEQUENCE [LARGE SCALE GENOMIC DNA]</scope>
    <source>
        <strain evidence="2">277cI</strain>
    </source>
</reference>
<evidence type="ECO:0000313" key="3">
    <source>
        <dbReference type="Proteomes" id="UP000315454"/>
    </source>
</evidence>
<dbReference type="Pfam" id="PF05378">
    <property type="entry name" value="Hydant_A_N"/>
    <property type="match status" value="1"/>
</dbReference>
<accession>A0A524RSR5</accession>
<dbReference type="Proteomes" id="UP000315454">
    <property type="component" value="Unassembled WGS sequence"/>
</dbReference>
<dbReference type="AlphaFoldDB" id="A0A524RSR5"/>